<dbReference type="Proteomes" id="UP001461498">
    <property type="component" value="Unassembled WGS sequence"/>
</dbReference>
<evidence type="ECO:0000313" key="2">
    <source>
        <dbReference type="Proteomes" id="UP001461498"/>
    </source>
</evidence>
<proteinExistence type="predicted"/>
<name>A0AAW1CQH7_9HEMI</name>
<comment type="caution">
    <text evidence="1">The sequence shown here is derived from an EMBL/GenBank/DDBJ whole genome shotgun (WGS) entry which is preliminary data.</text>
</comment>
<dbReference type="EMBL" id="JAPXFL010000010">
    <property type="protein sequence ID" value="KAK9501156.1"/>
    <property type="molecule type" value="Genomic_DNA"/>
</dbReference>
<dbReference type="AlphaFoldDB" id="A0AAW1CQH7"/>
<reference evidence="1 2" key="1">
    <citation type="submission" date="2022-12" db="EMBL/GenBank/DDBJ databases">
        <title>Chromosome-level genome assembly of true bugs.</title>
        <authorList>
            <person name="Ma L."/>
            <person name="Li H."/>
        </authorList>
    </citation>
    <scope>NUCLEOTIDE SEQUENCE [LARGE SCALE GENOMIC DNA]</scope>
    <source>
        <strain evidence="1">Lab_2022b</strain>
    </source>
</reference>
<protein>
    <submittedName>
        <fullName evidence="1">Uncharacterized protein</fullName>
    </submittedName>
</protein>
<keyword evidence="2" id="KW-1185">Reference proteome</keyword>
<organism evidence="1 2">
    <name type="scientific">Rhynocoris fuscipes</name>
    <dbReference type="NCBI Taxonomy" id="488301"/>
    <lineage>
        <taxon>Eukaryota</taxon>
        <taxon>Metazoa</taxon>
        <taxon>Ecdysozoa</taxon>
        <taxon>Arthropoda</taxon>
        <taxon>Hexapoda</taxon>
        <taxon>Insecta</taxon>
        <taxon>Pterygota</taxon>
        <taxon>Neoptera</taxon>
        <taxon>Paraneoptera</taxon>
        <taxon>Hemiptera</taxon>
        <taxon>Heteroptera</taxon>
        <taxon>Panheteroptera</taxon>
        <taxon>Cimicomorpha</taxon>
        <taxon>Reduviidae</taxon>
        <taxon>Harpactorinae</taxon>
        <taxon>Harpactorini</taxon>
        <taxon>Rhynocoris</taxon>
    </lineage>
</organism>
<sequence length="68" mass="7702">MNLQLNLNRTRCRSVPFSDATIRTGQRHSGGTFSIGKPVANKLQDLYWLGLLLQIYFIQCSNSSIMVQ</sequence>
<accession>A0AAW1CQH7</accession>
<gene>
    <name evidence="1" type="ORF">O3M35_002247</name>
</gene>
<evidence type="ECO:0000313" key="1">
    <source>
        <dbReference type="EMBL" id="KAK9501156.1"/>
    </source>
</evidence>